<accession>A0ABS2NHF5</accession>
<reference evidence="2 3" key="1">
    <citation type="submission" date="2021-01" db="EMBL/GenBank/DDBJ databases">
        <title>Genomic Encyclopedia of Type Strains, Phase IV (KMG-IV): sequencing the most valuable type-strain genomes for metagenomic binning, comparative biology and taxonomic classification.</title>
        <authorList>
            <person name="Goeker M."/>
        </authorList>
    </citation>
    <scope>NUCLEOTIDE SEQUENCE [LARGE SCALE GENOMIC DNA]</scope>
    <source>
        <strain evidence="2 3">DSM 24834</strain>
    </source>
</reference>
<dbReference type="Proteomes" id="UP001646157">
    <property type="component" value="Unassembled WGS sequence"/>
</dbReference>
<evidence type="ECO:0000313" key="2">
    <source>
        <dbReference type="EMBL" id="MBM7587253.1"/>
    </source>
</evidence>
<evidence type="ECO:0000256" key="1">
    <source>
        <dbReference type="SAM" id="MobiDB-lite"/>
    </source>
</evidence>
<gene>
    <name evidence="2" type="ORF">JOC86_003826</name>
</gene>
<organism evidence="2 3">
    <name type="scientific">Rossellomorea pakistanensis</name>
    <dbReference type="NCBI Taxonomy" id="992288"/>
    <lineage>
        <taxon>Bacteria</taxon>
        <taxon>Bacillati</taxon>
        <taxon>Bacillota</taxon>
        <taxon>Bacilli</taxon>
        <taxon>Bacillales</taxon>
        <taxon>Bacillaceae</taxon>
        <taxon>Rossellomorea</taxon>
    </lineage>
</organism>
<dbReference type="EMBL" id="JAFBDZ010000004">
    <property type="protein sequence ID" value="MBM7587253.1"/>
    <property type="molecule type" value="Genomic_DNA"/>
</dbReference>
<name>A0ABS2NHF5_9BACI</name>
<protein>
    <submittedName>
        <fullName evidence="2">Uncharacterized protein</fullName>
    </submittedName>
</protein>
<feature type="compositionally biased region" description="Polar residues" evidence="1">
    <location>
        <begin position="35"/>
        <end position="50"/>
    </location>
</feature>
<proteinExistence type="predicted"/>
<comment type="caution">
    <text evidence="2">The sequence shown here is derived from an EMBL/GenBank/DDBJ whole genome shotgun (WGS) entry which is preliminary data.</text>
</comment>
<evidence type="ECO:0000313" key="3">
    <source>
        <dbReference type="Proteomes" id="UP001646157"/>
    </source>
</evidence>
<feature type="compositionally biased region" description="Basic and acidic residues" evidence="1">
    <location>
        <begin position="19"/>
        <end position="34"/>
    </location>
</feature>
<sequence length="50" mass="5771">MPDHHKEVPNTLKYSIWDTKTDEGQSGTKERYTESNDNSTLQSETAENKE</sequence>
<keyword evidence="3" id="KW-1185">Reference proteome</keyword>
<dbReference type="RefSeq" id="WP_205174448.1">
    <property type="nucleotide sequence ID" value="NZ_JAFBDZ010000004.1"/>
</dbReference>
<feature type="region of interest" description="Disordered" evidence="1">
    <location>
        <begin position="1"/>
        <end position="50"/>
    </location>
</feature>